<feature type="domain" description="AP2/ERF" evidence="13">
    <location>
        <begin position="323"/>
        <end position="380"/>
    </location>
</feature>
<dbReference type="AlphaFoldDB" id="A0AAV6XW26"/>
<evidence type="ECO:0000313" key="14">
    <source>
        <dbReference type="EMBL" id="KAG8384352.1"/>
    </source>
</evidence>
<dbReference type="Gene3D" id="3.30.730.10">
    <property type="entry name" value="AP2/ERF domain"/>
    <property type="match status" value="1"/>
</dbReference>
<dbReference type="InterPro" id="IPR035979">
    <property type="entry name" value="RBD_domain_sf"/>
</dbReference>
<keyword evidence="4" id="KW-0805">Transcription regulation</keyword>
<evidence type="ECO:0000256" key="1">
    <source>
        <dbReference type="ARBA" id="ARBA00004123"/>
    </source>
</evidence>
<dbReference type="InterPro" id="IPR036955">
    <property type="entry name" value="AP2/ERF_dom_sf"/>
</dbReference>
<reference evidence="14" key="1">
    <citation type="submission" date="2019-10" db="EMBL/GenBank/DDBJ databases">
        <authorList>
            <person name="Zhang R."/>
            <person name="Pan Y."/>
            <person name="Wang J."/>
            <person name="Ma R."/>
            <person name="Yu S."/>
        </authorList>
    </citation>
    <scope>NUCLEOTIDE SEQUENCE</scope>
    <source>
        <strain evidence="14">LA-IB0</strain>
        <tissue evidence="14">Leaf</tissue>
    </source>
</reference>
<dbReference type="SUPFAM" id="SSF54928">
    <property type="entry name" value="RNA-binding domain, RBD"/>
    <property type="match status" value="1"/>
</dbReference>
<evidence type="ECO:0000256" key="3">
    <source>
        <dbReference type="ARBA" id="ARBA00022821"/>
    </source>
</evidence>
<name>A0AAV6XW26_9LAMI</name>
<dbReference type="PANTHER" id="PTHR31729">
    <property type="entry name" value="ETHYLENE-RESPONSIVE TRANSCRIPTION FACTOR RAP2-1-RELATED"/>
    <property type="match status" value="1"/>
</dbReference>
<comment type="subcellular location">
    <subcellularLocation>
        <location evidence="1">Nucleus</location>
    </subcellularLocation>
</comment>
<dbReference type="Proteomes" id="UP000826271">
    <property type="component" value="Unassembled WGS sequence"/>
</dbReference>
<dbReference type="PRINTS" id="PR00367">
    <property type="entry name" value="ETHRSPELEMNT"/>
</dbReference>
<dbReference type="GO" id="GO:0009873">
    <property type="term" value="P:ethylene-activated signaling pathway"/>
    <property type="evidence" value="ECO:0007669"/>
    <property type="project" value="UniProtKB-KW"/>
</dbReference>
<keyword evidence="15" id="KW-1185">Reference proteome</keyword>
<gene>
    <name evidence="14" type="ORF">BUALT_Bualt04G0109200</name>
</gene>
<dbReference type="GO" id="GO:0003677">
    <property type="term" value="F:DNA binding"/>
    <property type="evidence" value="ECO:0007669"/>
    <property type="project" value="UniProtKB-KW"/>
</dbReference>
<evidence type="ECO:0000256" key="11">
    <source>
        <dbReference type="SAM" id="MobiDB-lite"/>
    </source>
</evidence>
<evidence type="ECO:0000256" key="2">
    <source>
        <dbReference type="ARBA" id="ARBA00022745"/>
    </source>
</evidence>
<evidence type="ECO:0000256" key="10">
    <source>
        <dbReference type="PROSITE-ProRule" id="PRU00176"/>
    </source>
</evidence>
<dbReference type="FunFam" id="3.30.70.330:FF:000335">
    <property type="entry name" value="RNA-binding protein with multiple splicing 2"/>
    <property type="match status" value="1"/>
</dbReference>
<keyword evidence="2" id="KW-0936">Ethylene signaling pathway</keyword>
<evidence type="ECO:0000256" key="6">
    <source>
        <dbReference type="ARBA" id="ARBA00023163"/>
    </source>
</evidence>
<dbReference type="GO" id="GO:0003723">
    <property type="term" value="F:RNA binding"/>
    <property type="evidence" value="ECO:0007669"/>
    <property type="project" value="UniProtKB-UniRule"/>
</dbReference>
<evidence type="ECO:0000259" key="12">
    <source>
        <dbReference type="PROSITE" id="PS50102"/>
    </source>
</evidence>
<dbReference type="FunFam" id="3.30.70.330:FF:000404">
    <property type="entry name" value="RNA-binding protein with multiple splicing"/>
    <property type="match status" value="1"/>
</dbReference>
<sequence length="463" mass="50877">MDDLTAYYAPPIHHPYYQPPPPPPPPGTAYPPPSAVAQPIHVQPEYVSYAPPVYPQSSHDQLRTLFVAGLPEDVKPREIYNLFHEFPGYQSSNLRPPTSSNNQPFAFATFMDQQSAIMALHALNGMVFDLEKGSTLYIDLAKSNSRSKRLRADDERQGSEKRLKGPASFSRSYDPGVGSVHMPGMGNSAYNTIGYPSTHSLGNFGGGSVNTATTKSNNTPCPTLFVANLGPTSSEEELMQVFSRCRGFLKLKIQSTYGAPVAFVDFQDTASSTEALSHLQGTVLYSSTTGEGMRLEHFLNGEFRYAKSRMGMRTVGRRRSDKPYKGIRMRKWGKWVAEIREPNKRSRIWLGSYSTAVAAARAYDTAVYYLRGPTAKLNFPDEISAGGGLKDLSAASIRKKAAEVGARVDALQTNGYGGGGGDEHAINDEPMKPSWFQDEIDLNKKPEPEDDPTVVLTIDEKGF</sequence>
<dbReference type="EMBL" id="WHWC01000004">
    <property type="protein sequence ID" value="KAG8384352.1"/>
    <property type="molecule type" value="Genomic_DNA"/>
</dbReference>
<keyword evidence="5" id="KW-0238">DNA-binding</keyword>
<evidence type="ECO:0000256" key="4">
    <source>
        <dbReference type="ARBA" id="ARBA00023015"/>
    </source>
</evidence>
<dbReference type="PROSITE" id="PS51032">
    <property type="entry name" value="AP2_ERF"/>
    <property type="match status" value="1"/>
</dbReference>
<dbReference type="Pfam" id="PF00847">
    <property type="entry name" value="AP2"/>
    <property type="match status" value="1"/>
</dbReference>
<feature type="region of interest" description="Disordered" evidence="11">
    <location>
        <begin position="10"/>
        <end position="34"/>
    </location>
</feature>
<keyword evidence="3" id="KW-0611">Plant defense</keyword>
<feature type="compositionally biased region" description="Pro residues" evidence="11">
    <location>
        <begin position="17"/>
        <end position="34"/>
    </location>
</feature>
<comment type="function">
    <text evidence="9">Probably acts as a transcriptional activator. Binds to the GCC-box pathogenesis-related promoter element. May be involved in the regulation of gene expression by stress factors and by components of stress signal transduction pathways.</text>
</comment>
<dbReference type="SMART" id="SM00380">
    <property type="entry name" value="AP2"/>
    <property type="match status" value="1"/>
</dbReference>
<protein>
    <submittedName>
        <fullName evidence="14">Uncharacterized protein</fullName>
    </submittedName>
</protein>
<dbReference type="Pfam" id="PF00076">
    <property type="entry name" value="RRM_1"/>
    <property type="match status" value="2"/>
</dbReference>
<evidence type="ECO:0000256" key="9">
    <source>
        <dbReference type="ARBA" id="ARBA00037379"/>
    </source>
</evidence>
<evidence type="ECO:0000256" key="7">
    <source>
        <dbReference type="ARBA" id="ARBA00023242"/>
    </source>
</evidence>
<keyword evidence="10" id="KW-0694">RNA-binding</keyword>
<dbReference type="SUPFAM" id="SSF54171">
    <property type="entry name" value="DNA-binding domain"/>
    <property type="match status" value="1"/>
</dbReference>
<feature type="domain" description="RRM" evidence="12">
    <location>
        <begin position="222"/>
        <end position="300"/>
    </location>
</feature>
<dbReference type="SMART" id="SM00360">
    <property type="entry name" value="RRM"/>
    <property type="match status" value="2"/>
</dbReference>
<dbReference type="GO" id="GO:0003700">
    <property type="term" value="F:DNA-binding transcription factor activity"/>
    <property type="evidence" value="ECO:0007669"/>
    <property type="project" value="InterPro"/>
</dbReference>
<dbReference type="CDD" id="cd00018">
    <property type="entry name" value="AP2"/>
    <property type="match status" value="1"/>
</dbReference>
<dbReference type="InterPro" id="IPR000504">
    <property type="entry name" value="RRM_dom"/>
</dbReference>
<dbReference type="GO" id="GO:0006952">
    <property type="term" value="P:defense response"/>
    <property type="evidence" value="ECO:0007669"/>
    <property type="project" value="UniProtKB-KW"/>
</dbReference>
<keyword evidence="7" id="KW-0539">Nucleus</keyword>
<dbReference type="InterPro" id="IPR001471">
    <property type="entry name" value="AP2/ERF_dom"/>
</dbReference>
<dbReference type="GO" id="GO:0005634">
    <property type="term" value="C:nucleus"/>
    <property type="evidence" value="ECO:0007669"/>
    <property type="project" value="UniProtKB-SubCell"/>
</dbReference>
<evidence type="ECO:0000259" key="13">
    <source>
        <dbReference type="PROSITE" id="PS51032"/>
    </source>
</evidence>
<dbReference type="PROSITE" id="PS50102">
    <property type="entry name" value="RRM"/>
    <property type="match status" value="2"/>
</dbReference>
<accession>A0AAV6XW26</accession>
<dbReference type="Gene3D" id="3.30.70.330">
    <property type="match status" value="2"/>
</dbReference>
<feature type="domain" description="RRM" evidence="12">
    <location>
        <begin position="63"/>
        <end position="143"/>
    </location>
</feature>
<evidence type="ECO:0000256" key="8">
    <source>
        <dbReference type="ARBA" id="ARBA00024343"/>
    </source>
</evidence>
<evidence type="ECO:0000313" key="15">
    <source>
        <dbReference type="Proteomes" id="UP000826271"/>
    </source>
</evidence>
<keyword evidence="6" id="KW-0804">Transcription</keyword>
<feature type="region of interest" description="Disordered" evidence="11">
    <location>
        <begin position="147"/>
        <end position="169"/>
    </location>
</feature>
<dbReference type="InterPro" id="IPR016177">
    <property type="entry name" value="DNA-bd_dom_sf"/>
</dbReference>
<comment type="caution">
    <text evidence="14">The sequence shown here is derived from an EMBL/GenBank/DDBJ whole genome shotgun (WGS) entry which is preliminary data.</text>
</comment>
<dbReference type="PANTHER" id="PTHR31729:SF2">
    <property type="entry name" value="ETHYLENE-RESPONSIVE TRANSCRIPTION FACTOR RAP2-1-RELATED"/>
    <property type="match status" value="1"/>
</dbReference>
<dbReference type="FunFam" id="3.30.730.10:FF:000001">
    <property type="entry name" value="Ethylene-responsive transcription factor 2"/>
    <property type="match status" value="1"/>
</dbReference>
<proteinExistence type="inferred from homology"/>
<evidence type="ECO:0000256" key="5">
    <source>
        <dbReference type="ARBA" id="ARBA00023125"/>
    </source>
</evidence>
<organism evidence="14 15">
    <name type="scientific">Buddleja alternifolia</name>
    <dbReference type="NCBI Taxonomy" id="168488"/>
    <lineage>
        <taxon>Eukaryota</taxon>
        <taxon>Viridiplantae</taxon>
        <taxon>Streptophyta</taxon>
        <taxon>Embryophyta</taxon>
        <taxon>Tracheophyta</taxon>
        <taxon>Spermatophyta</taxon>
        <taxon>Magnoliopsida</taxon>
        <taxon>eudicotyledons</taxon>
        <taxon>Gunneridae</taxon>
        <taxon>Pentapetalae</taxon>
        <taxon>asterids</taxon>
        <taxon>lamiids</taxon>
        <taxon>Lamiales</taxon>
        <taxon>Scrophulariaceae</taxon>
        <taxon>Buddlejeae</taxon>
        <taxon>Buddleja</taxon>
    </lineage>
</organism>
<dbReference type="InterPro" id="IPR012677">
    <property type="entry name" value="Nucleotide-bd_a/b_plait_sf"/>
</dbReference>
<feature type="compositionally biased region" description="Basic and acidic residues" evidence="11">
    <location>
        <begin position="150"/>
        <end position="163"/>
    </location>
</feature>
<comment type="similarity">
    <text evidence="8">Belongs to the AP2/ERF transcription factor family. ERF subfamily.</text>
</comment>